<sequence length="170" mass="18457">MWGAKTKEGGPEVVFPQGPPFLDALGQAEEEGGGAKAARTRTLFLRWGGRAATQHGQVGSEDHRDQQGPARPRTQRGPAQPGRQQSSSTKQGLRTSTTREAVRTSATREAARTSATREAARTSATREAVAWLQEKQEAYLEDANDLRIRQSWIVLDPKTPAPSGGPMKQQ</sequence>
<gene>
    <name evidence="2" type="ORF">NDU88_001285</name>
</gene>
<feature type="compositionally biased region" description="Polar residues" evidence="1">
    <location>
        <begin position="82"/>
        <end position="93"/>
    </location>
</feature>
<accession>A0AAV7MN02</accession>
<feature type="compositionally biased region" description="Low complexity" evidence="1">
    <location>
        <begin position="94"/>
        <end position="127"/>
    </location>
</feature>
<name>A0AAV7MN02_PLEWA</name>
<evidence type="ECO:0000313" key="3">
    <source>
        <dbReference type="Proteomes" id="UP001066276"/>
    </source>
</evidence>
<dbReference type="EMBL" id="JANPWB010000013">
    <property type="protein sequence ID" value="KAJ1103864.1"/>
    <property type="molecule type" value="Genomic_DNA"/>
</dbReference>
<protein>
    <submittedName>
        <fullName evidence="2">Uncharacterized protein</fullName>
    </submittedName>
</protein>
<organism evidence="2 3">
    <name type="scientific">Pleurodeles waltl</name>
    <name type="common">Iberian ribbed newt</name>
    <dbReference type="NCBI Taxonomy" id="8319"/>
    <lineage>
        <taxon>Eukaryota</taxon>
        <taxon>Metazoa</taxon>
        <taxon>Chordata</taxon>
        <taxon>Craniata</taxon>
        <taxon>Vertebrata</taxon>
        <taxon>Euteleostomi</taxon>
        <taxon>Amphibia</taxon>
        <taxon>Batrachia</taxon>
        <taxon>Caudata</taxon>
        <taxon>Salamandroidea</taxon>
        <taxon>Salamandridae</taxon>
        <taxon>Pleurodelinae</taxon>
        <taxon>Pleurodeles</taxon>
    </lineage>
</organism>
<evidence type="ECO:0000256" key="1">
    <source>
        <dbReference type="SAM" id="MobiDB-lite"/>
    </source>
</evidence>
<dbReference type="Proteomes" id="UP001066276">
    <property type="component" value="Chromosome 9"/>
</dbReference>
<dbReference type="AlphaFoldDB" id="A0AAV7MN02"/>
<comment type="caution">
    <text evidence="2">The sequence shown here is derived from an EMBL/GenBank/DDBJ whole genome shotgun (WGS) entry which is preliminary data.</text>
</comment>
<keyword evidence="3" id="KW-1185">Reference proteome</keyword>
<proteinExistence type="predicted"/>
<feature type="compositionally biased region" description="Basic and acidic residues" evidence="1">
    <location>
        <begin position="1"/>
        <end position="10"/>
    </location>
</feature>
<reference evidence="2" key="1">
    <citation type="journal article" date="2022" name="bioRxiv">
        <title>Sequencing and chromosome-scale assembly of the giantPleurodeles waltlgenome.</title>
        <authorList>
            <person name="Brown T."/>
            <person name="Elewa A."/>
            <person name="Iarovenko S."/>
            <person name="Subramanian E."/>
            <person name="Araus A.J."/>
            <person name="Petzold A."/>
            <person name="Susuki M."/>
            <person name="Suzuki K.-i.T."/>
            <person name="Hayashi T."/>
            <person name="Toyoda A."/>
            <person name="Oliveira C."/>
            <person name="Osipova E."/>
            <person name="Leigh N.D."/>
            <person name="Simon A."/>
            <person name="Yun M.H."/>
        </authorList>
    </citation>
    <scope>NUCLEOTIDE SEQUENCE</scope>
    <source>
        <strain evidence="2">20211129_DDA</strain>
        <tissue evidence="2">Liver</tissue>
    </source>
</reference>
<feature type="region of interest" description="Disordered" evidence="1">
    <location>
        <begin position="1"/>
        <end position="127"/>
    </location>
</feature>
<evidence type="ECO:0000313" key="2">
    <source>
        <dbReference type="EMBL" id="KAJ1103864.1"/>
    </source>
</evidence>